<feature type="region of interest" description="Disordered" evidence="1">
    <location>
        <begin position="66"/>
        <end position="90"/>
    </location>
</feature>
<sequence>SRINLWRGEAPDNGQTVLHFQHGIHPLHTGDFDSHVGDFDNGWLFICHRWAENWCDAIMAATSANSPEPQQHVCSSRSDRPGHCRDEVSL</sequence>
<proteinExistence type="predicted"/>
<comment type="caution">
    <text evidence="2">The sequence shown here is derived from an EMBL/GenBank/DDBJ whole genome shotgun (WGS) entry which is preliminary data.</text>
</comment>
<accession>A0AAV4DVX3</accession>
<dbReference type="EMBL" id="BLXT01008377">
    <property type="protein sequence ID" value="GFO48157.1"/>
    <property type="molecule type" value="Genomic_DNA"/>
</dbReference>
<evidence type="ECO:0000313" key="2">
    <source>
        <dbReference type="EMBL" id="GFO48157.1"/>
    </source>
</evidence>
<name>A0AAV4DVX3_9GAST</name>
<evidence type="ECO:0000256" key="1">
    <source>
        <dbReference type="SAM" id="MobiDB-lite"/>
    </source>
</evidence>
<feature type="compositionally biased region" description="Basic and acidic residues" evidence="1">
    <location>
        <begin position="77"/>
        <end position="90"/>
    </location>
</feature>
<reference evidence="2 3" key="1">
    <citation type="journal article" date="2021" name="Elife">
        <title>Chloroplast acquisition without the gene transfer in kleptoplastic sea slugs, Plakobranchus ocellatus.</title>
        <authorList>
            <person name="Maeda T."/>
            <person name="Takahashi S."/>
            <person name="Yoshida T."/>
            <person name="Shimamura S."/>
            <person name="Takaki Y."/>
            <person name="Nagai Y."/>
            <person name="Toyoda A."/>
            <person name="Suzuki Y."/>
            <person name="Arimoto A."/>
            <person name="Ishii H."/>
            <person name="Satoh N."/>
            <person name="Nishiyama T."/>
            <person name="Hasebe M."/>
            <person name="Maruyama T."/>
            <person name="Minagawa J."/>
            <person name="Obokata J."/>
            <person name="Shigenobu S."/>
        </authorList>
    </citation>
    <scope>NUCLEOTIDE SEQUENCE [LARGE SCALE GENOMIC DNA]</scope>
</reference>
<organism evidence="2 3">
    <name type="scientific">Plakobranchus ocellatus</name>
    <dbReference type="NCBI Taxonomy" id="259542"/>
    <lineage>
        <taxon>Eukaryota</taxon>
        <taxon>Metazoa</taxon>
        <taxon>Spiralia</taxon>
        <taxon>Lophotrochozoa</taxon>
        <taxon>Mollusca</taxon>
        <taxon>Gastropoda</taxon>
        <taxon>Heterobranchia</taxon>
        <taxon>Euthyneura</taxon>
        <taxon>Panpulmonata</taxon>
        <taxon>Sacoglossa</taxon>
        <taxon>Placobranchoidea</taxon>
        <taxon>Plakobranchidae</taxon>
        <taxon>Plakobranchus</taxon>
    </lineage>
</organism>
<dbReference type="Proteomes" id="UP000735302">
    <property type="component" value="Unassembled WGS sequence"/>
</dbReference>
<keyword evidence="3" id="KW-1185">Reference proteome</keyword>
<gene>
    <name evidence="2" type="ORF">PoB_007466200</name>
</gene>
<protein>
    <submittedName>
        <fullName evidence="2">Uncharacterized protein</fullName>
    </submittedName>
</protein>
<feature type="non-terminal residue" evidence="2">
    <location>
        <position position="1"/>
    </location>
</feature>
<dbReference type="AlphaFoldDB" id="A0AAV4DVX3"/>
<feature type="compositionally biased region" description="Polar residues" evidence="1">
    <location>
        <begin position="66"/>
        <end position="76"/>
    </location>
</feature>
<evidence type="ECO:0000313" key="3">
    <source>
        <dbReference type="Proteomes" id="UP000735302"/>
    </source>
</evidence>